<feature type="transmembrane region" description="Helical" evidence="1">
    <location>
        <begin position="12"/>
        <end position="33"/>
    </location>
</feature>
<evidence type="ECO:0000313" key="3">
    <source>
        <dbReference type="Proteomes" id="UP000221751"/>
    </source>
</evidence>
<proteinExistence type="predicted"/>
<dbReference type="KEGG" id="vg:80018704"/>
<keyword evidence="1" id="KW-0472">Membrane</keyword>
<evidence type="ECO:0000256" key="1">
    <source>
        <dbReference type="SAM" id="Phobius"/>
    </source>
</evidence>
<keyword evidence="3" id="KW-1185">Reference proteome</keyword>
<dbReference type="EMBL" id="KX557288">
    <property type="protein sequence ID" value="AON97427.1"/>
    <property type="molecule type" value="Genomic_DNA"/>
</dbReference>
<sequence>MSTIWVALETLTIILGCIVVSGTIGAFVGNLALQAYWKANDNAQA</sequence>
<organism evidence="2 3">
    <name type="scientific">Rhodococcus phage ChewyVIII</name>
    <dbReference type="NCBI Taxonomy" id="1887657"/>
    <lineage>
        <taxon>Viruses</taxon>
        <taxon>Duplodnaviria</taxon>
        <taxon>Heunggongvirae</taxon>
        <taxon>Uroviricota</taxon>
        <taxon>Caudoviricetes</taxon>
        <taxon>Chewyvirus</taxon>
        <taxon>Chewyvirus chewyVIII</taxon>
    </lineage>
</organism>
<name>A0A1C9EI44_9CAUD</name>
<gene>
    <name evidence="2" type="primary">4</name>
    <name evidence="2" type="ORF">SEA_CHEWYVIII_4</name>
</gene>
<dbReference type="Proteomes" id="UP000221751">
    <property type="component" value="Segment"/>
</dbReference>
<reference evidence="2" key="1">
    <citation type="submission" date="2016-07" db="EMBL/GenBank/DDBJ databases">
        <authorList>
            <person name="Wagner J.D."/>
            <person name="Albritton V.D."/>
            <person name="Beach M.O."/>
            <person name="Bonner C.T."/>
            <person name="Green C.T."/>
            <person name="Harrell M.L."/>
            <person name="Holder G.D."/>
            <person name="Juneau A.C."/>
            <person name="Labat G.M."/>
            <person name="Lawrence S.M."/>
            <person name="McCurry A.D."/>
            <person name="Mouawad M.A."/>
            <person name="Myers D.S."/>
            <person name="Nowell A.J."/>
            <person name="Palowsky Z.R."/>
            <person name="Peoples M.D."/>
            <person name="Peterson-Gross L.E."/>
            <person name="Rizzo E.R."/>
            <person name="Rybicki S.K."/>
            <person name="Thomas C."/>
            <person name="Vu J.V."/>
            <person name="West N."/>
            <person name="Williams D.A."/>
            <person name="Morgan G.B."/>
            <person name="Alonzo F.L."/>
            <person name="Allison W.D."/>
            <person name="Gissendanner C.R."/>
            <person name="Findley A.M."/>
            <person name="Bowman C.A."/>
            <person name="Russell D.A."/>
            <person name="Pope W.H."/>
            <person name="Jacobs-Sera D."/>
            <person name="Hendrix R.W."/>
            <person name="Hatfull G.F."/>
        </authorList>
    </citation>
    <scope>NUCLEOTIDE SEQUENCE</scope>
</reference>
<dbReference type="GeneID" id="80018704"/>
<keyword evidence="1" id="KW-1133">Transmembrane helix</keyword>
<accession>A0A1C9EI44</accession>
<dbReference type="RefSeq" id="YP_010754121.1">
    <property type="nucleotide sequence ID" value="NC_073456.1"/>
</dbReference>
<evidence type="ECO:0000313" key="2">
    <source>
        <dbReference type="EMBL" id="AON97427.1"/>
    </source>
</evidence>
<keyword evidence="1" id="KW-0812">Transmembrane</keyword>
<protein>
    <submittedName>
        <fullName evidence="2">Uncharacterized protein</fullName>
    </submittedName>
</protein>